<keyword evidence="4" id="KW-1185">Reference proteome</keyword>
<dbReference type="Proteomes" id="UP000813461">
    <property type="component" value="Unassembled WGS sequence"/>
</dbReference>
<reference evidence="3" key="1">
    <citation type="journal article" date="2021" name="Nat. Commun.">
        <title>Genetic determinants of endophytism in the Arabidopsis root mycobiome.</title>
        <authorList>
            <person name="Mesny F."/>
            <person name="Miyauchi S."/>
            <person name="Thiergart T."/>
            <person name="Pickel B."/>
            <person name="Atanasova L."/>
            <person name="Karlsson M."/>
            <person name="Huettel B."/>
            <person name="Barry K.W."/>
            <person name="Haridas S."/>
            <person name="Chen C."/>
            <person name="Bauer D."/>
            <person name="Andreopoulos W."/>
            <person name="Pangilinan J."/>
            <person name="LaButti K."/>
            <person name="Riley R."/>
            <person name="Lipzen A."/>
            <person name="Clum A."/>
            <person name="Drula E."/>
            <person name="Henrissat B."/>
            <person name="Kohler A."/>
            <person name="Grigoriev I.V."/>
            <person name="Martin F.M."/>
            <person name="Hacquard S."/>
        </authorList>
    </citation>
    <scope>NUCLEOTIDE SEQUENCE</scope>
    <source>
        <strain evidence="3">MPI-SDFR-AT-0120</strain>
    </source>
</reference>
<dbReference type="Pfam" id="PF10433">
    <property type="entry name" value="Beta-prop_RSE1_1st"/>
    <property type="match status" value="1"/>
</dbReference>
<dbReference type="OrthoDB" id="20774at2759"/>
<evidence type="ECO:0000313" key="3">
    <source>
        <dbReference type="EMBL" id="KAH7084461.1"/>
    </source>
</evidence>
<comment type="caution">
    <text evidence="3">The sequence shown here is derived from an EMBL/GenBank/DDBJ whole genome shotgun (WGS) entry which is preliminary data.</text>
</comment>
<organism evidence="3 4">
    <name type="scientific">Paraphoma chrysanthemicola</name>
    <dbReference type="NCBI Taxonomy" id="798071"/>
    <lineage>
        <taxon>Eukaryota</taxon>
        <taxon>Fungi</taxon>
        <taxon>Dikarya</taxon>
        <taxon>Ascomycota</taxon>
        <taxon>Pezizomycotina</taxon>
        <taxon>Dothideomycetes</taxon>
        <taxon>Pleosporomycetidae</taxon>
        <taxon>Pleosporales</taxon>
        <taxon>Pleosporineae</taxon>
        <taxon>Phaeosphaeriaceae</taxon>
        <taxon>Paraphoma</taxon>
    </lineage>
</organism>
<evidence type="ECO:0000259" key="2">
    <source>
        <dbReference type="Pfam" id="PF23726"/>
    </source>
</evidence>
<dbReference type="InterPro" id="IPR050358">
    <property type="entry name" value="RSE1/DDB1/CFT1"/>
</dbReference>
<dbReference type="Gene3D" id="2.130.10.10">
    <property type="entry name" value="YVTN repeat-like/Quinoprotein amine dehydrogenase"/>
    <property type="match status" value="3"/>
</dbReference>
<dbReference type="Pfam" id="PF23726">
    <property type="entry name" value="Beta-prop_RSE1_2nd"/>
    <property type="match status" value="1"/>
</dbReference>
<dbReference type="InterPro" id="IPR058543">
    <property type="entry name" value="Beta-prop_RSE1/DDB1/CPSF1_2nd"/>
</dbReference>
<feature type="domain" description="RSE1/DDB1/CPSF1 second beta-propeller" evidence="2">
    <location>
        <begin position="614"/>
        <end position="813"/>
    </location>
</feature>
<sequence length="1398" mass="156254">MNQIQNFVLVDNEWVSRPLDVYQLMAQARDSDTEMPEATIRPPVEVPELGLLSRTLLASPLFKAIRPANIRHKDFNDIVLIGEDAVQLKEIHRYGHLRQIATKSDFKGRILAARVFGEARAVPVSVGSPLGRTQTFRRERRSITGDEGSTLPPEVVLLTLTSRTLMFLWAQHTPTGTVSFRQRTVRLPAGISQFDRFGAFLAVDPKCRAMAVAALEGRFILYKTKSMQVWRKDFSNEQESTPIEEERIIHIEGRIMHMEFLSSADAFHVVLLFIVVLHGKTRITCFDWDCREDLSKATARTERVLVDFEDQNPALLIPLNRTPDFLLVFDTHISAYKDVLSGAPRRVPVSIHPPSLPSLLPGDSKHRPHWVAWDKAPRNPDFPKETFYVAREDGRVIYVEQGPAGSVETEEAGDWQNRIDTAFACLSVDNSELSQLYPDVLIAGGAGNDGLLCKVGSWPAESPYASSYLGTNQFATVESIPSWAPLMDLSVARLSGTRSSHERDRSSLFVANGASPHGEVSELRYGLQSYVDASFGNMAGTTGLWLLDHGTRRVEIDGKMVKQHAVIFTVTMPPETLLIRLIRTQRESGGEFSGAWEDGAWKVEQLPTPDDIAENGVVRDVETIAACPWNDNFAVQVTRREVRLLRRPNLDHSDSIEYNSPLLLSAIRPGFPFFATVLREANQTFLEAVRISHEGRLLRDAHENARMKLDYDPTCIELFEYEGVQFMFLSTFDSKIFLLAMNNEGHLTPLDKQLESPTIDGASVLLESAVLLSGRDSPLLVCATRSGYLLSYNLHCDWKALQMGTTSAKIMASSTDTSTAFVSCGTDFCRVRCSSNDPSMIEVDSIWFTDNSNLGYEQAPVTAAYQLPSSTDLDANGRNLGGFLFAVAGDAFLFSRLESDIGWNDSTSMSRDDCRTVPRKILTRSKPTTITYIKALRKLLVAKMEARQERPPPHGCRVLDSTLALLNVHDDVASEDQEMKQEEGVLIPRSVRVQHMLKHAERVYSITEWPFTDHRNKKYTLIIVGTGFPTSAGKEKGRRLIFNPGKSGSKLDIIKESQFDDPVFCTAIFGNETTVSAIGRTLTFDVFNSEAGLLSKRATVELPSPGIHINVRAPFVYVSTLQHSHLCFEVVDGPSEGKYEFKRVFTDSRERRCASHLLCDVTVPHEEGLAQAAVVLVTDKTASSLTGLYHPPERTYKNAAETVFEACLPHTVVRIQQGNIRPPWRRTKCSANTRGNGVLVDDIIGSCSDGTIYTFSILGEPARHLLRFFQNLIEEKEKRDPANQYTSIHARNNAIFDVLQNGAEGNQDDKIRAMDVDPRERERGQAGPRHKHIDGDLVGRWLRESGDVEALLKEGTEDNVLRLYADFAKALWGDEVTSHDQAVAKTKEWLGEVFMPLF</sequence>
<dbReference type="InterPro" id="IPR018846">
    <property type="entry name" value="Beta-prop_RSE1/DDB1/CPSF1_1st"/>
</dbReference>
<dbReference type="PANTHER" id="PTHR10644">
    <property type="entry name" value="DNA REPAIR/RNA PROCESSING CPSF FAMILY"/>
    <property type="match status" value="1"/>
</dbReference>
<evidence type="ECO:0000313" key="4">
    <source>
        <dbReference type="Proteomes" id="UP000813461"/>
    </source>
</evidence>
<protein>
    <submittedName>
        <fullName evidence="3">Mono-functional DNA-alkylating methyl methanesulfonate N-term-domain-containing protein</fullName>
    </submittedName>
</protein>
<proteinExistence type="predicted"/>
<feature type="domain" description="RSE1/DDB1/CPSF1 first beta-propeller" evidence="1">
    <location>
        <begin position="66"/>
        <end position="459"/>
    </location>
</feature>
<accession>A0A8K0R224</accession>
<evidence type="ECO:0000259" key="1">
    <source>
        <dbReference type="Pfam" id="PF10433"/>
    </source>
</evidence>
<dbReference type="InterPro" id="IPR015943">
    <property type="entry name" value="WD40/YVTN_repeat-like_dom_sf"/>
</dbReference>
<dbReference type="EMBL" id="JAGMVJ010000012">
    <property type="protein sequence ID" value="KAH7084461.1"/>
    <property type="molecule type" value="Genomic_DNA"/>
</dbReference>
<name>A0A8K0R224_9PLEO</name>
<gene>
    <name evidence="3" type="ORF">FB567DRAFT_550469</name>
</gene>